<evidence type="ECO:0000313" key="1">
    <source>
        <dbReference type="EMBL" id="XCG51138.1"/>
    </source>
</evidence>
<organism evidence="1">
    <name type="scientific">Mesorhizobium sp. WSM2240</name>
    <dbReference type="NCBI Taxonomy" id="3228851"/>
    <lineage>
        <taxon>Bacteria</taxon>
        <taxon>Pseudomonadati</taxon>
        <taxon>Pseudomonadota</taxon>
        <taxon>Alphaproteobacteria</taxon>
        <taxon>Hyphomicrobiales</taxon>
        <taxon>Phyllobacteriaceae</taxon>
        <taxon>Mesorhizobium</taxon>
    </lineage>
</organism>
<name>A0AAU8CW65_9HYPH</name>
<protein>
    <submittedName>
        <fullName evidence="1">Uncharacterized protein</fullName>
    </submittedName>
</protein>
<sequence length="74" mass="8015">MSAGAAFSIQLSPAVALILRLVETARPDLERDEIISRAIGIYAQQLGIPALARDLPDLPEFERDAPNRFRSGGP</sequence>
<dbReference type="EMBL" id="CP159253">
    <property type="protein sequence ID" value="XCG51138.1"/>
    <property type="molecule type" value="Genomic_DNA"/>
</dbReference>
<proteinExistence type="predicted"/>
<dbReference type="AlphaFoldDB" id="A0AAU8CW65"/>
<accession>A0AAU8CW65</accession>
<gene>
    <name evidence="1" type="ORF">ABVK50_11970</name>
</gene>
<dbReference type="RefSeq" id="WP_353641351.1">
    <property type="nucleotide sequence ID" value="NZ_CP159253.1"/>
</dbReference>
<reference evidence="1" key="1">
    <citation type="submission" date="2024-06" db="EMBL/GenBank/DDBJ databases">
        <title>Mesorhizobium karijinii sp. nov., a symbiont of the iconic Swainsona formosa from arid Australia.</title>
        <authorList>
            <person name="Hill Y.J."/>
            <person name="Watkin E.L.J."/>
            <person name="O'Hara G.W."/>
            <person name="Terpolilli J."/>
            <person name="Tye M.L."/>
            <person name="Kohlmeier M.G."/>
        </authorList>
    </citation>
    <scope>NUCLEOTIDE SEQUENCE</scope>
    <source>
        <strain evidence="1">WSM2240</strain>
    </source>
</reference>